<dbReference type="EMBL" id="UINC01083655">
    <property type="protein sequence ID" value="SVC29565.1"/>
    <property type="molecule type" value="Genomic_DNA"/>
</dbReference>
<dbReference type="Gene3D" id="3.40.30.10">
    <property type="entry name" value="Glutaredoxin"/>
    <property type="match status" value="1"/>
</dbReference>
<evidence type="ECO:0000313" key="4">
    <source>
        <dbReference type="EMBL" id="SVC29565.1"/>
    </source>
</evidence>
<name>A0A382L196_9ZZZZ</name>
<proteinExistence type="predicted"/>
<reference evidence="4" key="1">
    <citation type="submission" date="2018-05" db="EMBL/GenBank/DDBJ databases">
        <authorList>
            <person name="Lanie J.A."/>
            <person name="Ng W.-L."/>
            <person name="Kazmierczak K.M."/>
            <person name="Andrzejewski T.M."/>
            <person name="Davidsen T.M."/>
            <person name="Wayne K.J."/>
            <person name="Tettelin H."/>
            <person name="Glass J.I."/>
            <person name="Rusch D."/>
            <person name="Podicherti R."/>
            <person name="Tsui H.-C.T."/>
            <person name="Winkler M.E."/>
        </authorList>
    </citation>
    <scope>NUCLEOTIDE SEQUENCE</scope>
</reference>
<accession>A0A382L196</accession>
<keyword evidence="1" id="KW-0560">Oxidoreductase</keyword>
<protein>
    <recommendedName>
        <fullName evidence="3">Thioredoxin domain-containing protein</fullName>
    </recommendedName>
</protein>
<dbReference type="PANTHER" id="PTHR43110:SF1">
    <property type="entry name" value="THIOL PEROXIDASE"/>
    <property type="match status" value="1"/>
</dbReference>
<dbReference type="InterPro" id="IPR000866">
    <property type="entry name" value="AhpC/TSA"/>
</dbReference>
<dbReference type="SUPFAM" id="SSF52833">
    <property type="entry name" value="Thioredoxin-like"/>
    <property type="match status" value="1"/>
</dbReference>
<sequence>MPLSVGSTAPDFILKSKTSDGLLDVTLSGNYGDKNSVLLFFPFAFTGVCMEEACSVRDDLSAFSELNASVYGISVDSPFAQEAMANEEGLNFPLLSDFNKEVSKAYDVLYEDFIGFKGVSKRSAFIVNTSGEIAYSWSSDDPKQLPEFQAIKDCLSQLG</sequence>
<evidence type="ECO:0000259" key="3">
    <source>
        <dbReference type="PROSITE" id="PS51352"/>
    </source>
</evidence>
<dbReference type="InterPro" id="IPR036249">
    <property type="entry name" value="Thioredoxin-like_sf"/>
</dbReference>
<dbReference type="GO" id="GO:0016491">
    <property type="term" value="F:oxidoreductase activity"/>
    <property type="evidence" value="ECO:0007669"/>
    <property type="project" value="UniProtKB-KW"/>
</dbReference>
<evidence type="ECO:0000256" key="2">
    <source>
        <dbReference type="ARBA" id="ARBA00023284"/>
    </source>
</evidence>
<dbReference type="AlphaFoldDB" id="A0A382L196"/>
<dbReference type="PIRSF" id="PIRSF000239">
    <property type="entry name" value="AHPC"/>
    <property type="match status" value="1"/>
</dbReference>
<dbReference type="InterPro" id="IPR013766">
    <property type="entry name" value="Thioredoxin_domain"/>
</dbReference>
<dbReference type="InterPro" id="IPR024706">
    <property type="entry name" value="Peroxiredoxin_AhpC-typ"/>
</dbReference>
<keyword evidence="2" id="KW-0676">Redox-active center</keyword>
<dbReference type="PROSITE" id="PS51352">
    <property type="entry name" value="THIOREDOXIN_2"/>
    <property type="match status" value="1"/>
</dbReference>
<feature type="domain" description="Thioredoxin" evidence="3">
    <location>
        <begin position="3"/>
        <end position="159"/>
    </location>
</feature>
<dbReference type="Pfam" id="PF00578">
    <property type="entry name" value="AhpC-TSA"/>
    <property type="match status" value="1"/>
</dbReference>
<dbReference type="InterPro" id="IPR050455">
    <property type="entry name" value="Tpx_Peroxidase_subfamily"/>
</dbReference>
<organism evidence="4">
    <name type="scientific">marine metagenome</name>
    <dbReference type="NCBI Taxonomy" id="408172"/>
    <lineage>
        <taxon>unclassified sequences</taxon>
        <taxon>metagenomes</taxon>
        <taxon>ecological metagenomes</taxon>
    </lineage>
</organism>
<dbReference type="PANTHER" id="PTHR43110">
    <property type="entry name" value="THIOL PEROXIDASE"/>
    <property type="match status" value="1"/>
</dbReference>
<evidence type="ECO:0000256" key="1">
    <source>
        <dbReference type="ARBA" id="ARBA00023002"/>
    </source>
</evidence>
<dbReference type="GO" id="GO:0016209">
    <property type="term" value="F:antioxidant activity"/>
    <property type="evidence" value="ECO:0007669"/>
    <property type="project" value="InterPro"/>
</dbReference>
<gene>
    <name evidence="4" type="ORF">METZ01_LOCUS282419</name>
</gene>